<reference evidence="3 4" key="1">
    <citation type="submission" date="2020-10" db="EMBL/GenBank/DDBJ databases">
        <title>Complete genome sequence of Corynebacterium jeddahense DSM 45997, type strain of Corynebacterium jeddahense.</title>
        <authorList>
            <person name="Busche T."/>
            <person name="Kalinowski J."/>
            <person name="Ruckert C."/>
        </authorList>
    </citation>
    <scope>NUCLEOTIDE SEQUENCE [LARGE SCALE GENOMIC DNA]</scope>
    <source>
        <strain evidence="3 4">DSM 45997</strain>
    </source>
</reference>
<sequence length="188" mass="19992">MESVQLIGVFPVGPENFLCALLQRPSNGRCIPVWLPPQEGAELAGRVGGWAPNRPRPTDALADLIRQSTPGVESIELSSYVDGIMMATTTLADGTEIDMRASDALLLASELDVDIAVDETVAAQASVFLSPEDARRYLQAEIAPVEAEGERESASGDAQADADFEELMRSFGVEESDLGDGGDAEPEQ</sequence>
<dbReference type="SUPFAM" id="SSF103256">
    <property type="entry name" value="Hypothetical protein TM0160"/>
    <property type="match status" value="1"/>
</dbReference>
<evidence type="ECO:0000256" key="1">
    <source>
        <dbReference type="SAM" id="MobiDB-lite"/>
    </source>
</evidence>
<keyword evidence="4" id="KW-1185">Reference proteome</keyword>
<dbReference type="Proteomes" id="UP001218071">
    <property type="component" value="Chromosome"/>
</dbReference>
<dbReference type="PROSITE" id="PS51658">
    <property type="entry name" value="BFN"/>
    <property type="match status" value="1"/>
</dbReference>
<name>A0ABY7UMH2_9CORY</name>
<evidence type="ECO:0000313" key="3">
    <source>
        <dbReference type="EMBL" id="WCZ38879.1"/>
    </source>
</evidence>
<protein>
    <recommendedName>
        <fullName evidence="2">BFN domain-containing protein</fullName>
    </recommendedName>
</protein>
<dbReference type="Gene3D" id="3.10.690.10">
    <property type="entry name" value="Bifunctional nuclease domain"/>
    <property type="match status" value="1"/>
</dbReference>
<feature type="region of interest" description="Disordered" evidence="1">
    <location>
        <begin position="143"/>
        <end position="188"/>
    </location>
</feature>
<dbReference type="InterPro" id="IPR003729">
    <property type="entry name" value="Bi_nuclease_dom"/>
</dbReference>
<feature type="compositionally biased region" description="Acidic residues" evidence="1">
    <location>
        <begin position="174"/>
        <end position="188"/>
    </location>
</feature>
<accession>A0ABY7UMH2</accession>
<proteinExistence type="predicted"/>
<dbReference type="RefSeq" id="WP_042405844.1">
    <property type="nucleotide sequence ID" value="NZ_CBYN010000021.1"/>
</dbReference>
<evidence type="ECO:0000259" key="2">
    <source>
        <dbReference type="PROSITE" id="PS51658"/>
    </source>
</evidence>
<organism evidence="3 4">
    <name type="scientific">Corynebacterium jeddahense</name>
    <dbReference type="NCBI Taxonomy" id="1414719"/>
    <lineage>
        <taxon>Bacteria</taxon>
        <taxon>Bacillati</taxon>
        <taxon>Actinomycetota</taxon>
        <taxon>Actinomycetes</taxon>
        <taxon>Mycobacteriales</taxon>
        <taxon>Corynebacteriaceae</taxon>
        <taxon>Corynebacterium</taxon>
    </lineage>
</organism>
<gene>
    <name evidence="3" type="ORF">CJEDD_06385</name>
</gene>
<evidence type="ECO:0000313" key="4">
    <source>
        <dbReference type="Proteomes" id="UP001218071"/>
    </source>
</evidence>
<dbReference type="EMBL" id="CP063194">
    <property type="protein sequence ID" value="WCZ38879.1"/>
    <property type="molecule type" value="Genomic_DNA"/>
</dbReference>
<dbReference type="Pfam" id="PF02577">
    <property type="entry name" value="BFN_dom"/>
    <property type="match status" value="1"/>
</dbReference>
<feature type="domain" description="BFN" evidence="2">
    <location>
        <begin position="1"/>
        <end position="129"/>
    </location>
</feature>
<dbReference type="InterPro" id="IPR036104">
    <property type="entry name" value="BFN_sf"/>
</dbReference>